<organism evidence="2 3">
    <name type="scientific">Methanotorris formicicus Mc-S-70</name>
    <dbReference type="NCBI Taxonomy" id="647171"/>
    <lineage>
        <taxon>Archaea</taxon>
        <taxon>Methanobacteriati</taxon>
        <taxon>Methanobacteriota</taxon>
        <taxon>Methanomada group</taxon>
        <taxon>Methanococci</taxon>
        <taxon>Methanococcales</taxon>
        <taxon>Methanocaldococcaceae</taxon>
        <taxon>Methanotorris</taxon>
    </lineage>
</organism>
<comment type="caution">
    <text evidence="2">The sequence shown here is derived from an EMBL/GenBank/DDBJ whole genome shotgun (WGS) entry which is preliminary data.</text>
</comment>
<feature type="domain" description="Nitrogenase/oxidoreductase component 1" evidence="1">
    <location>
        <begin position="25"/>
        <end position="417"/>
    </location>
</feature>
<dbReference type="SUPFAM" id="SSF53807">
    <property type="entry name" value="Helical backbone' metal receptor"/>
    <property type="match status" value="1"/>
</dbReference>
<evidence type="ECO:0000313" key="3">
    <source>
        <dbReference type="Proteomes" id="UP000003706"/>
    </source>
</evidence>
<dbReference type="GO" id="GO:0016491">
    <property type="term" value="F:oxidoreductase activity"/>
    <property type="evidence" value="ECO:0007669"/>
    <property type="project" value="InterPro"/>
</dbReference>
<dbReference type="AlphaFoldDB" id="H1KZZ3"/>
<dbReference type="PANTHER" id="PTHR33712">
    <property type="entry name" value="LIGHT-INDEPENDENT PROTOCHLOROPHYLLIDE REDUCTASE SUBUNIT B"/>
    <property type="match status" value="1"/>
</dbReference>
<dbReference type="EMBL" id="AGJL01000035">
    <property type="protein sequence ID" value="EHP85403.1"/>
    <property type="molecule type" value="Genomic_DNA"/>
</dbReference>
<dbReference type="CDD" id="cd00316">
    <property type="entry name" value="Oxidoreductase_nitrogenase"/>
    <property type="match status" value="1"/>
</dbReference>
<protein>
    <submittedName>
        <fullName evidence="2">Oxidoreductase/nitrogenase component 1</fullName>
    </submittedName>
</protein>
<reference evidence="2 3" key="1">
    <citation type="submission" date="2011-09" db="EMBL/GenBank/DDBJ databases">
        <title>The draft genome of Methanotorris formicicus Mc-S-70.</title>
        <authorList>
            <consortium name="US DOE Joint Genome Institute (JGI-PGF)"/>
            <person name="Lucas S."/>
            <person name="Han J."/>
            <person name="Lapidus A."/>
            <person name="Cheng J.-F."/>
            <person name="Goodwin L."/>
            <person name="Pitluck S."/>
            <person name="Peters L."/>
            <person name="Land M.L."/>
            <person name="Hauser L."/>
            <person name="Sieprawska-Lupa M."/>
            <person name="Takai K."/>
            <person name="Miyazaki J."/>
            <person name="Whitman W."/>
            <person name="Woyke T.J."/>
        </authorList>
    </citation>
    <scope>NUCLEOTIDE SEQUENCE [LARGE SCALE GENOMIC DNA]</scope>
    <source>
        <strain evidence="2 3">Mc-S-70</strain>
    </source>
</reference>
<accession>H1KZZ3</accession>
<dbReference type="PANTHER" id="PTHR33712:SF7">
    <property type="entry name" value="LIGHT-INDEPENDENT PROTOCHLOROPHYLLIDE REDUCTASE SUBUNIT B"/>
    <property type="match status" value="1"/>
</dbReference>
<name>H1KZZ3_9EURY</name>
<sequence length="420" mass="47584">MLRNSNEFHIEYNLNGDSMEPMQGCRMIGAVRAFIGIEDGYIVLHSPPGCHSGVMMLEVLQDNSDWRIAVSGMHQRDLIYGAEDKCLLAIKKVYENFKPSFIVSMDCCSSGILGEDLESVVENAKKEINTEVIYFSGAGYHSLAYYGYEEALEGLIKFMEQKEIIKNSINLIGIKIDDFKVKEDIEEIKRICNNAGIGINAILTYDTFENIKNAPNAELNVVFGDGIKLAEEMKKKFGIPYVIVDYPYGLNGTLEFLNAMDEFFDVNFDFVEKEKEKINKIVEKVQFYLKGFYGMSCAVVGDYKAIGFAKFLSDEIGFDIDTLGISKFYNMENKLKEIKDFVENVVIDDRKELEDKIMKNDIEVLFGSTYEKKIAQEKGIPLIRFSYPVVDEVSLINSPLAGFNGIPTIIERMINEIIKA</sequence>
<keyword evidence="3" id="KW-1185">Reference proteome</keyword>
<dbReference type="PATRIC" id="fig|647171.4.peg.1333"/>
<dbReference type="InterPro" id="IPR050152">
    <property type="entry name" value="ChlB/BchB/BchZ"/>
</dbReference>
<dbReference type="InterPro" id="IPR000510">
    <property type="entry name" value="Nase/OxRdtase_comp1"/>
</dbReference>
<dbReference type="Proteomes" id="UP000003706">
    <property type="component" value="Unassembled WGS sequence"/>
</dbReference>
<evidence type="ECO:0000313" key="2">
    <source>
        <dbReference type="EMBL" id="EHP85403.1"/>
    </source>
</evidence>
<evidence type="ECO:0000259" key="1">
    <source>
        <dbReference type="Pfam" id="PF00148"/>
    </source>
</evidence>
<dbReference type="STRING" id="647171.MetfoDRAFT_1367"/>
<dbReference type="Gene3D" id="3.40.50.1980">
    <property type="entry name" value="Nitrogenase molybdenum iron protein domain"/>
    <property type="match status" value="3"/>
</dbReference>
<gene>
    <name evidence="2" type="ORF">MetfoDRAFT_1367</name>
</gene>
<proteinExistence type="predicted"/>
<dbReference type="Pfam" id="PF00148">
    <property type="entry name" value="Oxidored_nitro"/>
    <property type="match status" value="1"/>
</dbReference>